<name>A0A368FSG0_ANCCA</name>
<organism evidence="4 5">
    <name type="scientific">Ancylostoma caninum</name>
    <name type="common">Dog hookworm</name>
    <dbReference type="NCBI Taxonomy" id="29170"/>
    <lineage>
        <taxon>Eukaryota</taxon>
        <taxon>Metazoa</taxon>
        <taxon>Ecdysozoa</taxon>
        <taxon>Nematoda</taxon>
        <taxon>Chromadorea</taxon>
        <taxon>Rhabditida</taxon>
        <taxon>Rhabditina</taxon>
        <taxon>Rhabditomorpha</taxon>
        <taxon>Strongyloidea</taxon>
        <taxon>Ancylostomatidae</taxon>
        <taxon>Ancylostomatinae</taxon>
        <taxon>Ancylostoma</taxon>
    </lineage>
</organism>
<dbReference type="PANTHER" id="PTHR12484:SF4">
    <property type="entry name" value="A-KINASE ANCHOR PROTEIN 17A"/>
    <property type="match status" value="1"/>
</dbReference>
<evidence type="ECO:0000256" key="2">
    <source>
        <dbReference type="SAM" id="MobiDB-lite"/>
    </source>
</evidence>
<keyword evidence="1" id="KW-0175">Coiled coil</keyword>
<dbReference type="STRING" id="29170.A0A368FSG0"/>
<keyword evidence="5" id="KW-1185">Reference proteome</keyword>
<dbReference type="Proteomes" id="UP000252519">
    <property type="component" value="Unassembled WGS sequence"/>
</dbReference>
<gene>
    <name evidence="4" type="ORF">ANCCAN_19055</name>
</gene>
<feature type="compositionally biased region" description="Low complexity" evidence="2">
    <location>
        <begin position="508"/>
        <end position="521"/>
    </location>
</feature>
<protein>
    <recommendedName>
        <fullName evidence="6">A-kinase anchor protein 17A</fullName>
    </recommendedName>
</protein>
<dbReference type="AlphaFoldDB" id="A0A368FSG0"/>
<keyword evidence="3" id="KW-0472">Membrane</keyword>
<dbReference type="EMBL" id="JOJR01000702">
    <property type="protein sequence ID" value="RCN35093.1"/>
    <property type="molecule type" value="Genomic_DNA"/>
</dbReference>
<accession>A0A368FSG0</accession>
<evidence type="ECO:0000256" key="3">
    <source>
        <dbReference type="SAM" id="Phobius"/>
    </source>
</evidence>
<evidence type="ECO:0008006" key="6">
    <source>
        <dbReference type="Google" id="ProtNLM"/>
    </source>
</evidence>
<feature type="compositionally biased region" description="Basic residues" evidence="2">
    <location>
        <begin position="598"/>
        <end position="618"/>
    </location>
</feature>
<comment type="caution">
    <text evidence="4">The sequence shown here is derived from an EMBL/GenBank/DDBJ whole genome shotgun (WGS) entry which is preliminary data.</text>
</comment>
<dbReference type="Pfam" id="PF25015">
    <property type="entry name" value="RBD_AKAP-17A"/>
    <property type="match status" value="1"/>
</dbReference>
<feature type="transmembrane region" description="Helical" evidence="3">
    <location>
        <begin position="393"/>
        <end position="416"/>
    </location>
</feature>
<reference evidence="4 5" key="1">
    <citation type="submission" date="2014-10" db="EMBL/GenBank/DDBJ databases">
        <title>Draft genome of the hookworm Ancylostoma caninum.</title>
        <authorList>
            <person name="Mitreva M."/>
        </authorList>
    </citation>
    <scope>NUCLEOTIDE SEQUENCE [LARGE SCALE GENOMIC DNA]</scope>
    <source>
        <strain evidence="4 5">Baltimore</strain>
    </source>
</reference>
<keyword evidence="3" id="KW-1133">Transmembrane helix</keyword>
<evidence type="ECO:0000313" key="5">
    <source>
        <dbReference type="Proteomes" id="UP000252519"/>
    </source>
</evidence>
<feature type="compositionally biased region" description="Basic residues" evidence="2">
    <location>
        <begin position="543"/>
        <end position="554"/>
    </location>
</feature>
<dbReference type="InterPro" id="IPR056852">
    <property type="entry name" value="AK17A/B"/>
</dbReference>
<feature type="coiled-coil region" evidence="1">
    <location>
        <begin position="264"/>
        <end position="357"/>
    </location>
</feature>
<proteinExistence type="predicted"/>
<dbReference type="CDD" id="cd12264">
    <property type="entry name" value="RRM_AKAP17A"/>
    <property type="match status" value="1"/>
</dbReference>
<keyword evidence="3" id="KW-0812">Transmembrane</keyword>
<evidence type="ECO:0000256" key="1">
    <source>
        <dbReference type="SAM" id="Coils"/>
    </source>
</evidence>
<evidence type="ECO:0000313" key="4">
    <source>
        <dbReference type="EMBL" id="RCN35093.1"/>
    </source>
</evidence>
<feature type="region of interest" description="Disordered" evidence="2">
    <location>
        <begin position="480"/>
        <end position="618"/>
    </location>
</feature>
<sequence>MQEQSLGAEAEKFCPKQELYLSPLSRIDINIKLPKFTIPGQSISNWDLMERLKKGIAPLQFASIRVTESSLEGVNLEADLFSKKVMKQVIKILESLTVKVSGFSDPVRVRASEAKSDFPRRHDWDLFFMKNKLDESKPGERPDTIYLSKVPIKWFAIDFQEKGCDKPSEDLLRKAMESFGAVRMVDIPSCDELRKEMSPQISGIKSKGFSFGQDVFFEAYVQFTEYSGFANAMESFQNMKWTKRIDGKVFHANVKVDFDRTRHLSEAIINRRQAERERILAERRRIVEEEKRRIAEQEAEARRILEEKEMRREERERKRKEKYEAERLRKEAERLRREEEERLAKEAELAKQREVEARTVESRHLLAFVFARIQGAASCLMSWFKKGYGCVRAFVKSFAVAAVYVLSFAVAAVYVLKVPIVQRKEDRRKEVQEARIRAEQRVVELEDIAPEEKEQFLRTMLLRQREMRMREGLKEKMARALEEKTNRPSSSRKTSERDNSNGQTPALSIDMPSDSESSPEPNRGKKLSSSASEGRTSKVDKRSPHRSKKHRTRRSVSSESDAAPTRKRRSEDGVSSDVSDKVRHRHRRRSSSDSDHHRSSRRHHRSEHRKSKKRRRSK</sequence>
<dbReference type="OrthoDB" id="1918237at2759"/>
<dbReference type="PANTHER" id="PTHR12484">
    <property type="entry name" value="B-LYMPHOCYTE ANTIGEN-RELATED"/>
    <property type="match status" value="1"/>
</dbReference>